<evidence type="ECO:0000313" key="3">
    <source>
        <dbReference type="Proteomes" id="UP000027583"/>
    </source>
</evidence>
<dbReference type="RefSeq" id="WP_155996802.1">
    <property type="nucleotide sequence ID" value="NZ_CBLX010000004.1"/>
</dbReference>
<sequence>MSKTITLPQTELPASSEPAKLGVTSPRDIKSDDHGAFRVHVQLLGHEWSQTH</sequence>
<dbReference type="AlphaFoldDB" id="A0A060QD02"/>
<dbReference type="Proteomes" id="UP000027583">
    <property type="component" value="Unassembled WGS sequence"/>
</dbReference>
<reference evidence="2 3" key="1">
    <citation type="journal article" date="2014" name="Genome Biol. Evol.">
        <title>Acetic acid bacteria genomes reveal functional traits for adaptation to life in insect guts.</title>
        <authorList>
            <person name="Chouaia B."/>
            <person name="Gaiarsa S."/>
            <person name="Crotti E."/>
            <person name="Comandatore F."/>
            <person name="Degli Esposti M."/>
            <person name="Ricci I."/>
            <person name="Alma A."/>
            <person name="Favia G."/>
            <person name="Bandi C."/>
            <person name="Daffonchio D."/>
        </authorList>
    </citation>
    <scope>NUCLEOTIDE SEQUENCE [LARGE SCALE GENOMIC DNA]</scope>
    <source>
        <strain evidence="2 3">SF2.1</strain>
    </source>
</reference>
<accession>A0A060QD02</accession>
<dbReference type="EMBL" id="CBLX010000004">
    <property type="protein sequence ID" value="CDG38785.1"/>
    <property type="molecule type" value="Genomic_DNA"/>
</dbReference>
<organism evidence="2 3">
    <name type="scientific">Asaia bogorensis</name>
    <dbReference type="NCBI Taxonomy" id="91915"/>
    <lineage>
        <taxon>Bacteria</taxon>
        <taxon>Pseudomonadati</taxon>
        <taxon>Pseudomonadota</taxon>
        <taxon>Alphaproteobacteria</taxon>
        <taxon>Acetobacterales</taxon>
        <taxon>Acetobacteraceae</taxon>
        <taxon>Asaia</taxon>
    </lineage>
</organism>
<evidence type="ECO:0000256" key="1">
    <source>
        <dbReference type="SAM" id="MobiDB-lite"/>
    </source>
</evidence>
<evidence type="ECO:0000313" key="2">
    <source>
        <dbReference type="EMBL" id="CDG38785.1"/>
    </source>
</evidence>
<proteinExistence type="predicted"/>
<gene>
    <name evidence="2" type="ORF">ASAP_0740</name>
</gene>
<feature type="compositionally biased region" description="Polar residues" evidence="1">
    <location>
        <begin position="1"/>
        <end position="13"/>
    </location>
</feature>
<name>A0A060QD02_9PROT</name>
<protein>
    <submittedName>
        <fullName evidence="2">Uncharacterized protein</fullName>
    </submittedName>
</protein>
<feature type="region of interest" description="Disordered" evidence="1">
    <location>
        <begin position="1"/>
        <end position="32"/>
    </location>
</feature>
<comment type="caution">
    <text evidence="2">The sequence shown here is derived from an EMBL/GenBank/DDBJ whole genome shotgun (WGS) entry which is preliminary data.</text>
</comment>
<reference evidence="2 3" key="2">
    <citation type="journal article" date="2014" name="PLoS ONE">
        <title>Evolution of mitochondria reconstructed from the energy metabolism of living bacteria.</title>
        <authorList>
            <person name="Degli Esposti M."/>
            <person name="Chouaia B."/>
            <person name="Comandatore F."/>
            <person name="Crotti E."/>
            <person name="Sassera D."/>
            <person name="Lievens P.M."/>
            <person name="Daffonchio D."/>
            <person name="Bandi C."/>
        </authorList>
    </citation>
    <scope>NUCLEOTIDE SEQUENCE [LARGE SCALE GENOMIC DNA]</scope>
    <source>
        <strain evidence="2 3">SF2.1</strain>
    </source>
</reference>